<keyword evidence="1" id="KW-0614">Plasmid</keyword>
<organism evidence="1 2">
    <name type="scientific">Pseudomonas fulva</name>
    <dbReference type="NCBI Taxonomy" id="47880"/>
    <lineage>
        <taxon>Bacteria</taxon>
        <taxon>Pseudomonadati</taxon>
        <taxon>Pseudomonadota</taxon>
        <taxon>Gammaproteobacteria</taxon>
        <taxon>Pseudomonadales</taxon>
        <taxon>Pseudomonadaceae</taxon>
        <taxon>Pseudomonas</taxon>
    </lineage>
</organism>
<name>A0A7S9LMV7_9PSED</name>
<dbReference type="Proteomes" id="UP000594430">
    <property type="component" value="Plasmid pVIM-24-ZDHY414"/>
</dbReference>
<dbReference type="EMBL" id="CP064948">
    <property type="protein sequence ID" value="QPH52004.1"/>
    <property type="molecule type" value="Genomic_DNA"/>
</dbReference>
<accession>A0A7S9LMV7</accession>
<protein>
    <submittedName>
        <fullName evidence="1">Uncharacterized protein</fullName>
    </submittedName>
</protein>
<evidence type="ECO:0000313" key="1">
    <source>
        <dbReference type="EMBL" id="QPH52004.1"/>
    </source>
</evidence>
<reference evidence="1 2" key="1">
    <citation type="submission" date="2020-11" db="EMBL/GenBank/DDBJ databases">
        <title>Pseudomonas fulva producing VIM-24.</title>
        <authorList>
            <person name="Liu S."/>
        </authorList>
    </citation>
    <scope>NUCLEOTIDE SEQUENCE [LARGE SCALE GENOMIC DNA]</scope>
    <source>
        <strain evidence="1 2">ZDHY414</strain>
        <plasmid evidence="1 2">pVIM-24-ZDHY414</plasmid>
    </source>
</reference>
<sequence>MNPTTPLSPPAPVELTGPITIDFHLPDAIDALNAYRQAQHLVAGISETSTPPDLAQRILAVYADAAHELASHVSAAVSVQRGEPNL</sequence>
<dbReference type="RefSeq" id="WP_191087965.1">
    <property type="nucleotide sequence ID" value="NZ_CP064945.1"/>
</dbReference>
<dbReference type="AlphaFoldDB" id="A0A7S9LMV7"/>
<evidence type="ECO:0000313" key="2">
    <source>
        <dbReference type="Proteomes" id="UP000594430"/>
    </source>
</evidence>
<proteinExistence type="predicted"/>
<gene>
    <name evidence="1" type="ORF">IZU98_24305</name>
</gene>
<geneLocation type="plasmid" evidence="1 2">
    <name>pVIM-24-ZDHY414</name>
</geneLocation>